<name>A0A507DQC8_9FUNG</name>
<comment type="caution">
    <text evidence="2">The sequence shown here is derived from an EMBL/GenBank/DDBJ whole genome shotgun (WGS) entry which is preliminary data.</text>
</comment>
<proteinExistence type="predicted"/>
<evidence type="ECO:0000313" key="2">
    <source>
        <dbReference type="EMBL" id="TPX53050.1"/>
    </source>
</evidence>
<gene>
    <name evidence="2" type="ORF">SeMB42_g01038</name>
</gene>
<reference evidence="2 3" key="1">
    <citation type="journal article" date="2019" name="Sci. Rep.">
        <title>Comparative genomics of chytrid fungi reveal insights into the obligate biotrophic and pathogenic lifestyle of Synchytrium endobioticum.</title>
        <authorList>
            <person name="van de Vossenberg B.T.L.H."/>
            <person name="Warris S."/>
            <person name="Nguyen H.D.T."/>
            <person name="van Gent-Pelzer M.P.E."/>
            <person name="Joly D.L."/>
            <person name="van de Geest H.C."/>
            <person name="Bonants P.J.M."/>
            <person name="Smith D.S."/>
            <person name="Levesque C.A."/>
            <person name="van der Lee T.A.J."/>
        </authorList>
    </citation>
    <scope>NUCLEOTIDE SEQUENCE [LARGE SCALE GENOMIC DNA]</scope>
    <source>
        <strain evidence="2 3">MB42</strain>
    </source>
</reference>
<evidence type="ECO:0000313" key="3">
    <source>
        <dbReference type="Proteomes" id="UP000317494"/>
    </source>
</evidence>
<feature type="compositionally biased region" description="Pro residues" evidence="1">
    <location>
        <begin position="171"/>
        <end position="181"/>
    </location>
</feature>
<dbReference type="AlphaFoldDB" id="A0A507DQC8"/>
<protein>
    <submittedName>
        <fullName evidence="2">Uncharacterized protein</fullName>
    </submittedName>
</protein>
<dbReference type="EMBL" id="QEAN01000023">
    <property type="protein sequence ID" value="TPX53050.1"/>
    <property type="molecule type" value="Genomic_DNA"/>
</dbReference>
<sequence>MKTRSALSSKSTPGTDASLITTSCAELPPLSVDWTVSLLQKQARILSDLSRLTCNDEVPELHLIFWRRDPTKKSKELKHRRKPILVRPRPTEAQENLSYAKQPPKRRKGADGLKTQEQVVESTSDLHQEDKGSRVTSSSHDDNMTRALSEAGRKTTVSYLASSHSTSNAAPPQPHTSPPPTQESESQINWEKFVECLTRRAASSDMYAVGEAKALQLEEASGRVFGNPWAYMSQWEVQQVESVIPNMLSDFQNTIHRNLELILDLPIHKLPQHVVLDTCAEFVDDVHAGQSKLYQSPILARALYNLFRERDMNGHASLAEKWKWSAYPLTSVACAIAQLTCAVLQTSGSTFDPDAVRMNHQKALADLRALEKQNPTVLAEALDYLWAFHPLLPGLASASSSSAAHMSMGRTDRSSTSRPLLTPQGQCMSFHGERNVFWILVADGQPYVKAQV</sequence>
<feature type="compositionally biased region" description="Basic and acidic residues" evidence="1">
    <location>
        <begin position="124"/>
        <end position="144"/>
    </location>
</feature>
<organism evidence="2 3">
    <name type="scientific">Synchytrium endobioticum</name>
    <dbReference type="NCBI Taxonomy" id="286115"/>
    <lineage>
        <taxon>Eukaryota</taxon>
        <taxon>Fungi</taxon>
        <taxon>Fungi incertae sedis</taxon>
        <taxon>Chytridiomycota</taxon>
        <taxon>Chytridiomycota incertae sedis</taxon>
        <taxon>Chytridiomycetes</taxon>
        <taxon>Synchytriales</taxon>
        <taxon>Synchytriaceae</taxon>
        <taxon>Synchytrium</taxon>
    </lineage>
</organism>
<keyword evidence="3" id="KW-1185">Reference proteome</keyword>
<dbReference type="VEuPathDB" id="FungiDB:SeMB42_g01038"/>
<accession>A0A507DQC8</accession>
<feature type="compositionally biased region" description="Basic residues" evidence="1">
    <location>
        <begin position="75"/>
        <end position="84"/>
    </location>
</feature>
<evidence type="ECO:0000256" key="1">
    <source>
        <dbReference type="SAM" id="MobiDB-lite"/>
    </source>
</evidence>
<feature type="compositionally biased region" description="Polar residues" evidence="1">
    <location>
        <begin position="155"/>
        <end position="170"/>
    </location>
</feature>
<feature type="region of interest" description="Disordered" evidence="1">
    <location>
        <begin position="74"/>
        <end position="187"/>
    </location>
</feature>
<dbReference type="Proteomes" id="UP000317494">
    <property type="component" value="Unassembled WGS sequence"/>
</dbReference>